<reference evidence="6" key="1">
    <citation type="submission" date="2022-11" db="UniProtKB">
        <authorList>
            <consortium name="EnsemblMetazoa"/>
        </authorList>
    </citation>
    <scope>IDENTIFICATION</scope>
</reference>
<dbReference type="InterPro" id="IPR051226">
    <property type="entry name" value="PP1_Regulatory_Subunit"/>
</dbReference>
<evidence type="ECO:0000256" key="5">
    <source>
        <dbReference type="SAM" id="MobiDB-lite"/>
    </source>
</evidence>
<keyword evidence="7" id="KW-1185">Reference proteome</keyword>
<dbReference type="Pfam" id="PF12796">
    <property type="entry name" value="Ank_2"/>
    <property type="match status" value="1"/>
</dbReference>
<dbReference type="AlphaFoldDB" id="A0A913Y1E0"/>
<dbReference type="OrthoDB" id="6021992at2759"/>
<keyword evidence="1" id="KW-0217">Developmental protein</keyword>
<dbReference type="InterPro" id="IPR036770">
    <property type="entry name" value="Ankyrin_rpt-contain_sf"/>
</dbReference>
<dbReference type="PANTHER" id="PTHR24179:SF21">
    <property type="entry name" value="MYOSIN BINDING SUBUNIT, ISOFORM O"/>
    <property type="match status" value="1"/>
</dbReference>
<dbReference type="GO" id="GO:0005737">
    <property type="term" value="C:cytoplasm"/>
    <property type="evidence" value="ECO:0007669"/>
    <property type="project" value="TreeGrafter"/>
</dbReference>
<protein>
    <submittedName>
        <fullName evidence="6">Uncharacterized protein</fullName>
    </submittedName>
</protein>
<evidence type="ECO:0000313" key="6">
    <source>
        <dbReference type="EnsemblMetazoa" id="XP_020913573.1"/>
    </source>
</evidence>
<feature type="repeat" description="ANK" evidence="4">
    <location>
        <begin position="86"/>
        <end position="118"/>
    </location>
</feature>
<evidence type="ECO:0000256" key="4">
    <source>
        <dbReference type="PROSITE-ProRule" id="PRU00023"/>
    </source>
</evidence>
<dbReference type="PROSITE" id="PS50297">
    <property type="entry name" value="ANK_REP_REGION"/>
    <property type="match status" value="2"/>
</dbReference>
<dbReference type="GO" id="GO:0019208">
    <property type="term" value="F:phosphatase regulator activity"/>
    <property type="evidence" value="ECO:0007669"/>
    <property type="project" value="TreeGrafter"/>
</dbReference>
<keyword evidence="2" id="KW-0677">Repeat</keyword>
<feature type="region of interest" description="Disordered" evidence="5">
    <location>
        <begin position="163"/>
        <end position="196"/>
    </location>
</feature>
<name>A0A913Y1E0_EXADI</name>
<dbReference type="OMA" id="ADHNMAR"/>
<dbReference type="SMART" id="SM00248">
    <property type="entry name" value="ANK"/>
    <property type="match status" value="3"/>
</dbReference>
<organism evidence="6 7">
    <name type="scientific">Exaiptasia diaphana</name>
    <name type="common">Tropical sea anemone</name>
    <name type="synonym">Aiptasia pulchella</name>
    <dbReference type="NCBI Taxonomy" id="2652724"/>
    <lineage>
        <taxon>Eukaryota</taxon>
        <taxon>Metazoa</taxon>
        <taxon>Cnidaria</taxon>
        <taxon>Anthozoa</taxon>
        <taxon>Hexacorallia</taxon>
        <taxon>Actiniaria</taxon>
        <taxon>Aiptasiidae</taxon>
        <taxon>Exaiptasia</taxon>
    </lineage>
</organism>
<dbReference type="RefSeq" id="XP_020913573.1">
    <property type="nucleotide sequence ID" value="XM_021057914.2"/>
</dbReference>
<dbReference type="InterPro" id="IPR002110">
    <property type="entry name" value="Ankyrin_rpt"/>
</dbReference>
<dbReference type="Gene3D" id="1.25.40.20">
    <property type="entry name" value="Ankyrin repeat-containing domain"/>
    <property type="match status" value="1"/>
</dbReference>
<dbReference type="GO" id="GO:0004857">
    <property type="term" value="F:enzyme inhibitor activity"/>
    <property type="evidence" value="ECO:0007669"/>
    <property type="project" value="TreeGrafter"/>
</dbReference>
<sequence>MNHKFSEKVGLTRWSSNSNLVFNQAILDGDVTKVKFLLKYCSQNLSLNDLNNRGMTPLQQSCCNSNLQIVTLLLDHGADMEKADDEGQTALHMAVMANSIKIAKFLIDSCANLTAMDSKGRFPIDLAVDVKMVVFLAKEMTAQGYEETARMYMEKWGLIAPKPDDDDFEGPLSPVSFYDDNSSDESPSKENKMDFT</sequence>
<proteinExistence type="inferred from homology"/>
<accession>A0A913Y1E0</accession>
<dbReference type="Proteomes" id="UP000887567">
    <property type="component" value="Unplaced"/>
</dbReference>
<evidence type="ECO:0000256" key="2">
    <source>
        <dbReference type="ARBA" id="ARBA00022737"/>
    </source>
</evidence>
<dbReference type="SUPFAM" id="SSF48403">
    <property type="entry name" value="Ankyrin repeat"/>
    <property type="match status" value="1"/>
</dbReference>
<evidence type="ECO:0000256" key="1">
    <source>
        <dbReference type="ARBA" id="ARBA00022473"/>
    </source>
</evidence>
<evidence type="ECO:0000313" key="7">
    <source>
        <dbReference type="Proteomes" id="UP000887567"/>
    </source>
</evidence>
<keyword evidence="4" id="KW-0040">ANK repeat</keyword>
<dbReference type="KEGG" id="epa:110251225"/>
<dbReference type="PANTHER" id="PTHR24179">
    <property type="entry name" value="PROTEIN PHOSPHATASE 1 REGULATORY SUBUNIT 12"/>
    <property type="match status" value="1"/>
</dbReference>
<feature type="compositionally biased region" description="Basic and acidic residues" evidence="5">
    <location>
        <begin position="186"/>
        <end position="196"/>
    </location>
</feature>
<dbReference type="EnsemblMetazoa" id="XM_021057914.2">
    <property type="protein sequence ID" value="XP_020913573.1"/>
    <property type="gene ID" value="LOC110251225"/>
</dbReference>
<comment type="similarity">
    <text evidence="3">Belongs to the NRARP family.</text>
</comment>
<dbReference type="GeneID" id="110251225"/>
<dbReference type="PROSITE" id="PS50088">
    <property type="entry name" value="ANK_REPEAT"/>
    <property type="match status" value="2"/>
</dbReference>
<feature type="repeat" description="ANK" evidence="4">
    <location>
        <begin position="53"/>
        <end position="85"/>
    </location>
</feature>
<evidence type="ECO:0000256" key="3">
    <source>
        <dbReference type="ARBA" id="ARBA00038386"/>
    </source>
</evidence>